<evidence type="ECO:0000256" key="2">
    <source>
        <dbReference type="SAM" id="Phobius"/>
    </source>
</evidence>
<sequence>MNIYGFNILSSYLVVEEMMRGLRVPPFDEEVDPIIKKLWQEYYLVISSIAIILLLIISIGAFKIYAGRVINEKNRELEKVVEKLKDAYQEIEKLSMKDSLSNIYNRRYFDKVFPEKFNLAKRSKTIISLLVIDIDRFKEINDLYGHLVGDEIIKVVGQTIDMSLYRAIDFVVRYGGDEFVVFLHDTTEEGALLASNRILSAIRAIKLNSNNEKDDIKITLSIGGVVAIPSKETSVSELFKLADDAMYEAKKQGKNRVKLVKI</sequence>
<dbReference type="Proteomes" id="UP000199568">
    <property type="component" value="Unassembled WGS sequence"/>
</dbReference>
<dbReference type="InterPro" id="IPR029787">
    <property type="entry name" value="Nucleotide_cyclase"/>
</dbReference>
<keyword evidence="2" id="KW-0472">Membrane</keyword>
<feature type="domain" description="GGDEF" evidence="3">
    <location>
        <begin position="125"/>
        <end position="262"/>
    </location>
</feature>
<keyword evidence="1" id="KW-0175">Coiled coil</keyword>
<feature type="coiled-coil region" evidence="1">
    <location>
        <begin position="70"/>
        <end position="97"/>
    </location>
</feature>
<keyword evidence="5" id="KW-1185">Reference proteome</keyword>
<gene>
    <name evidence="4" type="ORF">SAMN05660297_02441</name>
</gene>
<dbReference type="SUPFAM" id="SSF55073">
    <property type="entry name" value="Nucleotide cyclase"/>
    <property type="match status" value="1"/>
</dbReference>
<dbReference type="InterPro" id="IPR043128">
    <property type="entry name" value="Rev_trsase/Diguanyl_cyclase"/>
</dbReference>
<dbReference type="EMBL" id="FOHU01000011">
    <property type="protein sequence ID" value="SET45370.1"/>
    <property type="molecule type" value="Genomic_DNA"/>
</dbReference>
<dbReference type="Pfam" id="PF00990">
    <property type="entry name" value="GGDEF"/>
    <property type="match status" value="1"/>
</dbReference>
<name>A0A1I0EK90_9FIRM</name>
<accession>A0A1I0EK90</accession>
<dbReference type="RefSeq" id="WP_090444362.1">
    <property type="nucleotide sequence ID" value="NZ_FOHU01000011.1"/>
</dbReference>
<proteinExistence type="predicted"/>
<dbReference type="Gene3D" id="3.30.70.270">
    <property type="match status" value="1"/>
</dbReference>
<feature type="transmembrane region" description="Helical" evidence="2">
    <location>
        <begin position="42"/>
        <end position="65"/>
    </location>
</feature>
<dbReference type="PANTHER" id="PTHR45138">
    <property type="entry name" value="REGULATORY COMPONENTS OF SENSORY TRANSDUCTION SYSTEM"/>
    <property type="match status" value="1"/>
</dbReference>
<evidence type="ECO:0000313" key="4">
    <source>
        <dbReference type="EMBL" id="SET45370.1"/>
    </source>
</evidence>
<evidence type="ECO:0000256" key="1">
    <source>
        <dbReference type="SAM" id="Coils"/>
    </source>
</evidence>
<dbReference type="PROSITE" id="PS50887">
    <property type="entry name" value="GGDEF"/>
    <property type="match status" value="1"/>
</dbReference>
<evidence type="ECO:0000259" key="3">
    <source>
        <dbReference type="PROSITE" id="PS50887"/>
    </source>
</evidence>
<organism evidence="4 5">
    <name type="scientific">Natronincola peptidivorans</name>
    <dbReference type="NCBI Taxonomy" id="426128"/>
    <lineage>
        <taxon>Bacteria</taxon>
        <taxon>Bacillati</taxon>
        <taxon>Bacillota</taxon>
        <taxon>Clostridia</taxon>
        <taxon>Peptostreptococcales</taxon>
        <taxon>Natronincolaceae</taxon>
        <taxon>Natronincola</taxon>
    </lineage>
</organism>
<protein>
    <submittedName>
        <fullName evidence="4">Diguanylate cyclase (GGDEF) domain-containing protein</fullName>
    </submittedName>
</protein>
<dbReference type="CDD" id="cd01949">
    <property type="entry name" value="GGDEF"/>
    <property type="match status" value="1"/>
</dbReference>
<dbReference type="OrthoDB" id="9805474at2"/>
<keyword evidence="2" id="KW-1133">Transmembrane helix</keyword>
<reference evidence="4 5" key="1">
    <citation type="submission" date="2016-10" db="EMBL/GenBank/DDBJ databases">
        <authorList>
            <person name="de Groot N.N."/>
        </authorList>
    </citation>
    <scope>NUCLEOTIDE SEQUENCE [LARGE SCALE GENOMIC DNA]</scope>
    <source>
        <strain evidence="4 5">DSM 18979</strain>
    </source>
</reference>
<dbReference type="FunFam" id="3.30.70.270:FF:000001">
    <property type="entry name" value="Diguanylate cyclase domain protein"/>
    <property type="match status" value="1"/>
</dbReference>
<dbReference type="GO" id="GO:0052621">
    <property type="term" value="F:diguanylate cyclase activity"/>
    <property type="evidence" value="ECO:0007669"/>
    <property type="project" value="TreeGrafter"/>
</dbReference>
<dbReference type="AlphaFoldDB" id="A0A1I0EK90"/>
<dbReference type="SMART" id="SM00267">
    <property type="entry name" value="GGDEF"/>
    <property type="match status" value="1"/>
</dbReference>
<keyword evidence="2" id="KW-0812">Transmembrane</keyword>
<dbReference type="InterPro" id="IPR000160">
    <property type="entry name" value="GGDEF_dom"/>
</dbReference>
<dbReference type="PANTHER" id="PTHR45138:SF9">
    <property type="entry name" value="DIGUANYLATE CYCLASE DGCM-RELATED"/>
    <property type="match status" value="1"/>
</dbReference>
<dbReference type="STRING" id="426128.SAMN05660297_02441"/>
<dbReference type="NCBIfam" id="TIGR00254">
    <property type="entry name" value="GGDEF"/>
    <property type="match status" value="1"/>
</dbReference>
<evidence type="ECO:0000313" key="5">
    <source>
        <dbReference type="Proteomes" id="UP000199568"/>
    </source>
</evidence>
<dbReference type="InterPro" id="IPR050469">
    <property type="entry name" value="Diguanylate_Cyclase"/>
</dbReference>